<feature type="non-terminal residue" evidence="4">
    <location>
        <position position="577"/>
    </location>
</feature>
<evidence type="ECO:0000259" key="2">
    <source>
        <dbReference type="Pfam" id="PF13952"/>
    </source>
</evidence>
<evidence type="ECO:0008006" key="5">
    <source>
        <dbReference type="Google" id="ProtNLM"/>
    </source>
</evidence>
<feature type="region of interest" description="Disordered" evidence="1">
    <location>
        <begin position="532"/>
        <end position="563"/>
    </location>
</feature>
<dbReference type="PANTHER" id="PTHR48258">
    <property type="entry name" value="DUF4218 DOMAIN-CONTAINING PROTEIN-RELATED"/>
    <property type="match status" value="1"/>
</dbReference>
<protein>
    <recommendedName>
        <fullName evidence="5">Ankyrin repeat family protein</fullName>
    </recommendedName>
</protein>
<reference evidence="4" key="1">
    <citation type="journal article" date="2019" name="Science">
        <title>Mutation of a bHLH transcription factor allowed almond domestication.</title>
        <authorList>
            <person name="Sanchez-Perez R."/>
            <person name="Pavan S."/>
            <person name="Mazzeo R."/>
            <person name="Moldovan C."/>
            <person name="Aiese Cigliano R."/>
            <person name="Del Cueto J."/>
            <person name="Ricciardi F."/>
            <person name="Lotti C."/>
            <person name="Ricciardi L."/>
            <person name="Dicenta F."/>
            <person name="Lopez-Marques R.L."/>
            <person name="Lindberg Moller B."/>
        </authorList>
    </citation>
    <scope>NUCLEOTIDE SEQUENCE</scope>
</reference>
<dbReference type="Pfam" id="PF13952">
    <property type="entry name" value="DUF4216"/>
    <property type="match status" value="1"/>
</dbReference>
<organism evidence="4">
    <name type="scientific">Prunus dulcis</name>
    <name type="common">Almond</name>
    <name type="synonym">Amygdalus dulcis</name>
    <dbReference type="NCBI Taxonomy" id="3755"/>
    <lineage>
        <taxon>Eukaryota</taxon>
        <taxon>Viridiplantae</taxon>
        <taxon>Streptophyta</taxon>
        <taxon>Embryophyta</taxon>
        <taxon>Tracheophyta</taxon>
        <taxon>Spermatophyta</taxon>
        <taxon>Magnoliopsida</taxon>
        <taxon>eudicotyledons</taxon>
        <taxon>Gunneridae</taxon>
        <taxon>Pentapetalae</taxon>
        <taxon>rosids</taxon>
        <taxon>fabids</taxon>
        <taxon>Rosales</taxon>
        <taxon>Rosaceae</taxon>
        <taxon>Amygdaloideae</taxon>
        <taxon>Amygdaleae</taxon>
        <taxon>Prunus</taxon>
    </lineage>
</organism>
<dbReference type="EMBL" id="AP021178">
    <property type="protein sequence ID" value="BBN69240.1"/>
    <property type="molecule type" value="Genomic_DNA"/>
</dbReference>
<name>A0A5H2Y9R5_PRUDU</name>
<dbReference type="InterPro" id="IPR025312">
    <property type="entry name" value="DUF4216"/>
</dbReference>
<dbReference type="InterPro" id="IPR025452">
    <property type="entry name" value="DUF4218"/>
</dbReference>
<dbReference type="Pfam" id="PF13960">
    <property type="entry name" value="DUF4218"/>
    <property type="match status" value="1"/>
</dbReference>
<accession>A0A5H2Y9R5</accession>
<evidence type="ECO:0000313" key="4">
    <source>
        <dbReference type="EMBL" id="BBN69240.1"/>
    </source>
</evidence>
<feature type="domain" description="DUF4216" evidence="2">
    <location>
        <begin position="303"/>
        <end position="375"/>
    </location>
</feature>
<sequence length="577" mass="65967">MGSHDCHVFMQRLLPVGIRHLLPEDVVKPIMLLSRFFSQLTAKTLRRTDMFQLRHDIVQVLCKFEMIFPPAFFTSMMHVMVHLPEEALLAGPVNYRWMYPIERLLGELKKSVRNRAKPEGSIIEAWVQYESLTFCGMYLKDVETAFNRPQRNNDGGMRKEQLSVFAQSAQPFGDPGRGESFSTNDMEVAHWFVLNNCDEIMAYLDEHEQMMKREHPSHLVARKHRELFPQWFLDSVSYNDELYNLAFGPIRSELFSGCNVNGVKFLGAARDDKLCTQNSGVHVPGGGESTDIDFYGKLTTVVQLLYKDRYQVIMFKCRWFDTNPNRAGSVKIDHGVLSVNINRTWYDDDPYILANMASQIVYLDDPKAGSGWKVVQKMDHRNMYDIPELDPSDNDVDNEGCPKELEGREDSWEWLCAHFQAPEYVNKAQVNKGNRKKKTLLHHSGSRPFSYRMDARRREGSKFLEIDVFGDVYVRPGNELAESLHTTMVEREPVGSSVVRLQLPPETPIESVAPPQDAGFQILTETLDQTLGRRPGTYCRGMGNARRREPRPRSSAQSNSQVTALTAQVAALQGQMS</sequence>
<dbReference type="PANTHER" id="PTHR48258:SF6">
    <property type="entry name" value="LEUCINE-RICH REPEAT DOMAIN, L DOMAIN-CONTAINING PROTEIN"/>
    <property type="match status" value="1"/>
</dbReference>
<evidence type="ECO:0000256" key="1">
    <source>
        <dbReference type="SAM" id="MobiDB-lite"/>
    </source>
</evidence>
<dbReference type="AlphaFoldDB" id="A0A5H2Y9R5"/>
<proteinExistence type="predicted"/>
<gene>
    <name evidence="4" type="ORF">Prudu_841S000100</name>
</gene>
<evidence type="ECO:0000259" key="3">
    <source>
        <dbReference type="Pfam" id="PF13960"/>
    </source>
</evidence>
<feature type="domain" description="DUF4218" evidence="3">
    <location>
        <begin position="40"/>
        <end position="152"/>
    </location>
</feature>